<dbReference type="SUPFAM" id="SSF52540">
    <property type="entry name" value="P-loop containing nucleoside triphosphate hydrolases"/>
    <property type="match status" value="2"/>
</dbReference>
<proteinExistence type="predicted"/>
<dbReference type="GO" id="GO:0005525">
    <property type="term" value="F:GTP binding"/>
    <property type="evidence" value="ECO:0007669"/>
    <property type="project" value="UniProtKB-KW"/>
</dbReference>
<evidence type="ECO:0000256" key="2">
    <source>
        <dbReference type="ARBA" id="ARBA00023134"/>
    </source>
</evidence>
<dbReference type="GeneID" id="14877171"/>
<keyword evidence="2" id="KW-0342">GTP-binding</keyword>
<dbReference type="Gene3D" id="2.30.29.30">
    <property type="entry name" value="Pleckstrin-homology domain (PH domain)/Phosphotyrosine-binding domain (PTB)"/>
    <property type="match status" value="1"/>
</dbReference>
<feature type="region of interest" description="Disordered" evidence="3">
    <location>
        <begin position="348"/>
        <end position="461"/>
    </location>
</feature>
<dbReference type="AlphaFoldDB" id="F4PHZ1"/>
<dbReference type="PANTHER" id="PTHR24070">
    <property type="entry name" value="RAS, DI-RAS, AND RHEB FAMILY MEMBERS OF SMALL GTPASE SUPERFAMILY"/>
    <property type="match status" value="1"/>
</dbReference>
<dbReference type="SMART" id="SM00175">
    <property type="entry name" value="RAB"/>
    <property type="match status" value="1"/>
</dbReference>
<dbReference type="PROSITE" id="PS51421">
    <property type="entry name" value="RAS"/>
    <property type="match status" value="2"/>
</dbReference>
<feature type="compositionally biased region" description="Polar residues" evidence="3">
    <location>
        <begin position="866"/>
        <end position="882"/>
    </location>
</feature>
<evidence type="ECO:0000256" key="3">
    <source>
        <dbReference type="SAM" id="MobiDB-lite"/>
    </source>
</evidence>
<dbReference type="Pfam" id="PF00071">
    <property type="entry name" value="Ras"/>
    <property type="match status" value="2"/>
</dbReference>
<reference evidence="6" key="1">
    <citation type="journal article" date="2011" name="Genome Res.">
        <title>Phylogeny-wide analysis of social amoeba genomes highlights ancient origins for complex intercellular communication.</title>
        <authorList>
            <person name="Heidel A.J."/>
            <person name="Lawal H.M."/>
            <person name="Felder M."/>
            <person name="Schilde C."/>
            <person name="Helps N.R."/>
            <person name="Tunggal B."/>
            <person name="Rivero F."/>
            <person name="John U."/>
            <person name="Schleicher M."/>
            <person name="Eichinger L."/>
            <person name="Platzer M."/>
            <person name="Noegel A.A."/>
            <person name="Schaap P."/>
            <person name="Gloeckner G."/>
        </authorList>
    </citation>
    <scope>NUCLEOTIDE SEQUENCE [LARGE SCALE GENOMIC DNA]</scope>
    <source>
        <strain evidence="6">SH3</strain>
    </source>
</reference>
<feature type="compositionally biased region" description="Low complexity" evidence="3">
    <location>
        <begin position="9"/>
        <end position="53"/>
    </location>
</feature>
<dbReference type="NCBIfam" id="TIGR00231">
    <property type="entry name" value="small_GTP"/>
    <property type="match status" value="1"/>
</dbReference>
<evidence type="ECO:0000259" key="4">
    <source>
        <dbReference type="PROSITE" id="PS50003"/>
    </source>
</evidence>
<dbReference type="STRING" id="1054147.F4PHZ1"/>
<dbReference type="GO" id="GO:0016020">
    <property type="term" value="C:membrane"/>
    <property type="evidence" value="ECO:0007669"/>
    <property type="project" value="InterPro"/>
</dbReference>
<dbReference type="InterPro" id="IPR001806">
    <property type="entry name" value="Small_GTPase"/>
</dbReference>
<dbReference type="OrthoDB" id="18798at2759"/>
<sequence length="908" mass="99614">MYLPTKSFSNNSNNNNNNNNSSSNISKNNNNSNNIVNSKSPSSSNLLSPSSSSRPVPVLERKASKSSLVEEMNNVLQRLDLRRPSFAHPSVGPNGLPIIDETTLSSPSLSPNATSILSSSSSNSIVVDLSSSSSMTTDLNNNSNATGNIRVHDDIDIVVVGDEGVHKAKFISTFLGNGIENDPMSENMQSCRAVMVKNGTYNVNVHSNIGIEDFWGINDLYNRQGHGFIFVYNVNSLESFNLFQSLREKILYDKGVENIIMTLVGINQDEQLQNSRFISSTQQRDDTSTSSSNNNNIREVSFQAAKKLADMYNYSLIEISTFDDSVQSEITGCMSDLLNRITNISNNNNNNNNNNNGNNGVGQNSSSSSPSSSSSSPIISSQSHHHVVTLNQLNSSNGIKSNSPSSPLSTSTNPQLIKSNSNLNMNNHISMLNSSGGGGGGGNNNSNNAQNGSLYNSKSTSSSNLQKDSMIEVTVLGDVFVGKSQFIQRCLGNPFSKVYRETLEWNKHIVQKKLDDVRHFIKVTDTRGLMIEDYLTRERLMSSQGFVFVYSITSRNSFNILESLRKKVLATKAAETKLPCILIANKSDCQMLARQVKSEEGRDLAQRWGCSFFEISTQNCDDDDIQKIVKHLLTDTQKSFNSQSDFGGEFKKEGYLMKEGKKLKSMSRYYFKIKRGCLYFCKNQAHTKNIKSMELSDAVQVQILNNGTNEKKDIWPFSIVSTGKHMNLIASSEADRDAWVTSIKINCYVNEFINNIMDDVVGNMVSEVAQQSQIQQSQIHKRSDSQQQQQQPPNSPQPTTSKPSPSSVGGFSYTAVAAAAAAAAAASQNNQHTPLSLSPTDSSPTSPYLTPSPPSSDSSLGDSPPNVSQLSNQQQQHHFTNQLPPSSPLKKNSSLLQRTTSFKSKFGH</sequence>
<feature type="compositionally biased region" description="Low complexity" evidence="3">
    <location>
        <begin position="785"/>
        <end position="807"/>
    </location>
</feature>
<dbReference type="KEGG" id="dfa:DFA_02721"/>
<dbReference type="OMA" id="QGFIFVY"/>
<dbReference type="InterPro" id="IPR001849">
    <property type="entry name" value="PH_domain"/>
</dbReference>
<dbReference type="SUPFAM" id="SSF50729">
    <property type="entry name" value="PH domain-like"/>
    <property type="match status" value="1"/>
</dbReference>
<feature type="compositionally biased region" description="Low complexity" evidence="3">
    <location>
        <begin position="394"/>
        <end position="414"/>
    </location>
</feature>
<keyword evidence="1" id="KW-0547">Nucleotide-binding</keyword>
<dbReference type="InterPro" id="IPR011993">
    <property type="entry name" value="PH-like_dom_sf"/>
</dbReference>
<feature type="compositionally biased region" description="Low complexity" evidence="3">
    <location>
        <begin position="444"/>
        <end position="461"/>
    </location>
</feature>
<feature type="compositionally biased region" description="Low complexity" evidence="3">
    <location>
        <begin position="833"/>
        <end position="865"/>
    </location>
</feature>
<feature type="region of interest" description="Disordered" evidence="3">
    <location>
        <begin position="830"/>
        <end position="908"/>
    </location>
</feature>
<dbReference type="CDD" id="cd00821">
    <property type="entry name" value="PH"/>
    <property type="match status" value="1"/>
</dbReference>
<dbReference type="InterPro" id="IPR027417">
    <property type="entry name" value="P-loop_NTPase"/>
</dbReference>
<dbReference type="GO" id="GO:0043327">
    <property type="term" value="P:chemotaxis to cAMP"/>
    <property type="evidence" value="ECO:0007669"/>
    <property type="project" value="EnsemblProtists"/>
</dbReference>
<dbReference type="RefSeq" id="XP_004362329.1">
    <property type="nucleotide sequence ID" value="XM_004362272.1"/>
</dbReference>
<feature type="region of interest" description="Disordered" evidence="3">
    <location>
        <begin position="1"/>
        <end position="65"/>
    </location>
</feature>
<dbReference type="Proteomes" id="UP000007797">
    <property type="component" value="Unassembled WGS sequence"/>
</dbReference>
<feature type="compositionally biased region" description="Low complexity" evidence="3">
    <location>
        <begin position="348"/>
        <end position="382"/>
    </location>
</feature>
<protein>
    <submittedName>
        <fullName evidence="5">Pleckstrin domain-containing protein</fullName>
    </submittedName>
</protein>
<dbReference type="Pfam" id="PF00169">
    <property type="entry name" value="PH"/>
    <property type="match status" value="1"/>
</dbReference>
<feature type="compositionally biased region" description="Polar residues" evidence="3">
    <location>
        <begin position="897"/>
        <end position="908"/>
    </location>
</feature>
<evidence type="ECO:0000313" key="6">
    <source>
        <dbReference type="Proteomes" id="UP000007797"/>
    </source>
</evidence>
<dbReference type="EMBL" id="GL883006">
    <property type="protein sequence ID" value="EGG24478.1"/>
    <property type="molecule type" value="Genomic_DNA"/>
</dbReference>
<accession>F4PHZ1</accession>
<dbReference type="PROSITE" id="PS51419">
    <property type="entry name" value="RAB"/>
    <property type="match status" value="2"/>
</dbReference>
<name>F4PHZ1_CACFS</name>
<dbReference type="PROSITE" id="PS50003">
    <property type="entry name" value="PH_DOMAIN"/>
    <property type="match status" value="1"/>
</dbReference>
<evidence type="ECO:0000256" key="1">
    <source>
        <dbReference type="ARBA" id="ARBA00022741"/>
    </source>
</evidence>
<feature type="domain" description="PH" evidence="4">
    <location>
        <begin position="649"/>
        <end position="748"/>
    </location>
</feature>
<dbReference type="Gene3D" id="3.40.50.300">
    <property type="entry name" value="P-loop containing nucleotide triphosphate hydrolases"/>
    <property type="match status" value="2"/>
</dbReference>
<dbReference type="SMART" id="SM00173">
    <property type="entry name" value="RAS"/>
    <property type="match status" value="1"/>
</dbReference>
<dbReference type="GO" id="GO:0007165">
    <property type="term" value="P:signal transduction"/>
    <property type="evidence" value="ECO:0007669"/>
    <property type="project" value="InterPro"/>
</dbReference>
<dbReference type="SMART" id="SM00233">
    <property type="entry name" value="PH"/>
    <property type="match status" value="1"/>
</dbReference>
<dbReference type="GO" id="GO:0003924">
    <property type="term" value="F:GTPase activity"/>
    <property type="evidence" value="ECO:0007669"/>
    <property type="project" value="InterPro"/>
</dbReference>
<evidence type="ECO:0000313" key="5">
    <source>
        <dbReference type="EMBL" id="EGG24478.1"/>
    </source>
</evidence>
<dbReference type="InterPro" id="IPR020849">
    <property type="entry name" value="Small_GTPase_Ras-type"/>
</dbReference>
<feature type="region of interest" description="Disordered" evidence="3">
    <location>
        <begin position="772"/>
        <end position="809"/>
    </location>
</feature>
<organism evidence="5 6">
    <name type="scientific">Cavenderia fasciculata</name>
    <name type="common">Slime mold</name>
    <name type="synonym">Dictyostelium fasciculatum</name>
    <dbReference type="NCBI Taxonomy" id="261658"/>
    <lineage>
        <taxon>Eukaryota</taxon>
        <taxon>Amoebozoa</taxon>
        <taxon>Evosea</taxon>
        <taxon>Eumycetozoa</taxon>
        <taxon>Dictyostelia</taxon>
        <taxon>Acytosteliales</taxon>
        <taxon>Cavenderiaceae</taxon>
        <taxon>Cavenderia</taxon>
    </lineage>
</organism>
<dbReference type="InterPro" id="IPR005225">
    <property type="entry name" value="Small_GTP-bd"/>
</dbReference>
<feature type="compositionally biased region" description="Polar residues" evidence="3">
    <location>
        <begin position="415"/>
        <end position="432"/>
    </location>
</feature>
<dbReference type="GO" id="GO:1905742">
    <property type="term" value="C:Ras guanyl-nucleotide exchange factor complex"/>
    <property type="evidence" value="ECO:0007669"/>
    <property type="project" value="EnsemblProtists"/>
</dbReference>
<keyword evidence="6" id="KW-1185">Reference proteome</keyword>
<gene>
    <name evidence="5" type="ORF">DFA_02721</name>
</gene>